<dbReference type="SUPFAM" id="SSF56925">
    <property type="entry name" value="OMPA-like"/>
    <property type="match status" value="1"/>
</dbReference>
<feature type="signal peptide" evidence="1">
    <location>
        <begin position="1"/>
        <end position="27"/>
    </location>
</feature>
<proteinExistence type="predicted"/>
<keyword evidence="4" id="KW-1185">Reference proteome</keyword>
<dbReference type="Proteomes" id="UP000019276">
    <property type="component" value="Unassembled WGS sequence"/>
</dbReference>
<organism evidence="3 4">
    <name type="scientific">Catenovulum agarivorans DS-2</name>
    <dbReference type="NCBI Taxonomy" id="1328313"/>
    <lineage>
        <taxon>Bacteria</taxon>
        <taxon>Pseudomonadati</taxon>
        <taxon>Pseudomonadota</taxon>
        <taxon>Gammaproteobacteria</taxon>
        <taxon>Alteromonadales</taxon>
        <taxon>Alteromonadaceae</taxon>
        <taxon>Catenovulum</taxon>
    </lineage>
</organism>
<dbReference type="EMBL" id="ARZY01000059">
    <property type="protein sequence ID" value="EWH08207.1"/>
    <property type="molecule type" value="Genomic_DNA"/>
</dbReference>
<feature type="chain" id="PRO_5004901288" description="SH3b domain-containing protein" evidence="1">
    <location>
        <begin position="28"/>
        <end position="255"/>
    </location>
</feature>
<keyword evidence="1" id="KW-0732">Signal</keyword>
<evidence type="ECO:0000313" key="3">
    <source>
        <dbReference type="EMBL" id="EWH08207.1"/>
    </source>
</evidence>
<dbReference type="Pfam" id="PF06347">
    <property type="entry name" value="SH3_4"/>
    <property type="match status" value="1"/>
</dbReference>
<comment type="caution">
    <text evidence="3">The sequence shown here is derived from an EMBL/GenBank/DDBJ whole genome shotgun (WGS) entry which is preliminary data.</text>
</comment>
<feature type="domain" description="SH3b" evidence="2">
    <location>
        <begin position="35"/>
        <end position="101"/>
    </location>
</feature>
<protein>
    <recommendedName>
        <fullName evidence="2">SH3b domain-containing protein</fullName>
    </recommendedName>
</protein>
<dbReference type="eggNOG" id="COG3637">
    <property type="taxonomic scope" value="Bacteria"/>
</dbReference>
<sequence>MQSMDKMIKQLALLLMVFLSVPTWVNAQTTHSQQGNTLEVNVAFVELHSGPGWAYPVTNVIEKGESLSIERKRGAWIKVIDRRKNQGWVHIDAFKQLTTATQKISDLAISQDDYLARDWEVGVLFGQMQEATYYSLNLSYQFDTSVAAELTAGKVLGQSSNSDIYSLQLTMHLFPDWTVTPYVSAGGGYMHIQPHSVLAQAETRSHTLMLAAFGLKYHLARNFVIRAEAEQALALTDRDLNEDLTIWKLGISAFF</sequence>
<dbReference type="RefSeq" id="WP_035016532.1">
    <property type="nucleotide sequence ID" value="NZ_ARZY01000059.1"/>
</dbReference>
<dbReference type="InterPro" id="IPR003646">
    <property type="entry name" value="SH3-like_bac-type"/>
</dbReference>
<dbReference type="STRING" id="1328313.DS2_18483"/>
<evidence type="ECO:0000313" key="4">
    <source>
        <dbReference type="Proteomes" id="UP000019276"/>
    </source>
</evidence>
<dbReference type="OrthoDB" id="9148835at2"/>
<accession>W7QGZ0</accession>
<name>W7QGZ0_9ALTE</name>
<gene>
    <name evidence="3" type="ORF">DS2_18483</name>
</gene>
<evidence type="ECO:0000256" key="1">
    <source>
        <dbReference type="SAM" id="SignalP"/>
    </source>
</evidence>
<dbReference type="Gene3D" id="2.30.30.40">
    <property type="entry name" value="SH3 Domains"/>
    <property type="match status" value="1"/>
</dbReference>
<dbReference type="InterPro" id="IPR011250">
    <property type="entry name" value="OMP/PagP_B-barrel"/>
</dbReference>
<dbReference type="AlphaFoldDB" id="W7QGZ0"/>
<dbReference type="PROSITE" id="PS51781">
    <property type="entry name" value="SH3B"/>
    <property type="match status" value="1"/>
</dbReference>
<evidence type="ECO:0000259" key="2">
    <source>
        <dbReference type="PROSITE" id="PS51781"/>
    </source>
</evidence>
<dbReference type="Gene3D" id="2.40.160.20">
    <property type="match status" value="1"/>
</dbReference>
<dbReference type="InterPro" id="IPR010466">
    <property type="entry name" value="DUF1058"/>
</dbReference>
<reference evidence="3 4" key="1">
    <citation type="journal article" date="2014" name="Genome Announc.">
        <title>Draft Genome Sequence of the Agar-Degrading Bacterium Catenovulum sp. Strain DS-2, Isolated from Intestines of Haliotis diversicolor.</title>
        <authorList>
            <person name="Shan D."/>
            <person name="Li X."/>
            <person name="Gu Z."/>
            <person name="Wei G."/>
            <person name="Gao Z."/>
            <person name="Shao Z."/>
        </authorList>
    </citation>
    <scope>NUCLEOTIDE SEQUENCE [LARGE SCALE GENOMIC DNA]</scope>
    <source>
        <strain evidence="3 4">DS-2</strain>
    </source>
</reference>